<evidence type="ECO:0000313" key="4">
    <source>
        <dbReference type="Proteomes" id="UP000273516"/>
    </source>
</evidence>
<dbReference type="OrthoDB" id="9814648at2"/>
<proteinExistence type="predicted"/>
<dbReference type="GO" id="GO:0016410">
    <property type="term" value="F:N-acyltransferase activity"/>
    <property type="evidence" value="ECO:0007669"/>
    <property type="project" value="TreeGrafter"/>
</dbReference>
<dbReference type="Pfam" id="PF13523">
    <property type="entry name" value="Acetyltransf_8"/>
    <property type="match status" value="1"/>
</dbReference>
<keyword evidence="3" id="KW-0808">Transferase</keyword>
<dbReference type="Gene3D" id="3.40.630.30">
    <property type="match status" value="1"/>
</dbReference>
<dbReference type="SUPFAM" id="SSF55729">
    <property type="entry name" value="Acyl-CoA N-acyltransferases (Nat)"/>
    <property type="match status" value="1"/>
</dbReference>
<dbReference type="Proteomes" id="UP000273516">
    <property type="component" value="Unassembled WGS sequence"/>
</dbReference>
<dbReference type="InterPro" id="IPR016181">
    <property type="entry name" value="Acyl_CoA_acyltransferase"/>
</dbReference>
<organism evidence="3 4">
    <name type="scientific">Paracoccus alkanivorans</name>
    <dbReference type="NCBI Taxonomy" id="2116655"/>
    <lineage>
        <taxon>Bacteria</taxon>
        <taxon>Pseudomonadati</taxon>
        <taxon>Pseudomonadota</taxon>
        <taxon>Alphaproteobacteria</taxon>
        <taxon>Rhodobacterales</taxon>
        <taxon>Paracoccaceae</taxon>
        <taxon>Paracoccus</taxon>
    </lineage>
</organism>
<gene>
    <name evidence="3" type="ORF">C9E81_14045</name>
</gene>
<evidence type="ECO:0000256" key="1">
    <source>
        <dbReference type="ARBA" id="ARBA00023251"/>
    </source>
</evidence>
<dbReference type="PANTHER" id="PTHR31438">
    <property type="entry name" value="LYSINE N-ACYLTRANSFERASE C17G9.06C-RELATED"/>
    <property type="match status" value="1"/>
</dbReference>
<comment type="caution">
    <text evidence="3">The sequence shown here is derived from an EMBL/GenBank/DDBJ whole genome shotgun (WGS) entry which is preliminary data.</text>
</comment>
<protein>
    <submittedName>
        <fullName evidence="3">N-acetyltransferase</fullName>
    </submittedName>
</protein>
<keyword evidence="1" id="KW-0046">Antibiotic resistance</keyword>
<dbReference type="PROSITE" id="PS51186">
    <property type="entry name" value="GNAT"/>
    <property type="match status" value="1"/>
</dbReference>
<dbReference type="PANTHER" id="PTHR31438:SF1">
    <property type="entry name" value="LYSINE N-ACYLTRANSFERASE C17G9.06C-RELATED"/>
    <property type="match status" value="1"/>
</dbReference>
<dbReference type="EMBL" id="QOKZ01000005">
    <property type="protein sequence ID" value="RMC34278.1"/>
    <property type="molecule type" value="Genomic_DNA"/>
</dbReference>
<name>A0A3M0M902_9RHOB</name>
<dbReference type="AlphaFoldDB" id="A0A3M0M902"/>
<dbReference type="InterPro" id="IPR000182">
    <property type="entry name" value="GNAT_dom"/>
</dbReference>
<accession>A0A3M0M902</accession>
<feature type="domain" description="N-acetyltransferase" evidence="2">
    <location>
        <begin position="4"/>
        <end position="158"/>
    </location>
</feature>
<dbReference type="RefSeq" id="WP_122112987.1">
    <property type="nucleotide sequence ID" value="NZ_QOKZ01000005.1"/>
</dbReference>
<evidence type="ECO:0000259" key="2">
    <source>
        <dbReference type="PROSITE" id="PS51186"/>
    </source>
</evidence>
<dbReference type="GO" id="GO:0046677">
    <property type="term" value="P:response to antibiotic"/>
    <property type="evidence" value="ECO:0007669"/>
    <property type="project" value="UniProtKB-KW"/>
</dbReference>
<sequence length="158" mass="17835">MPDYHFRPVRRNDLPMLAEWLRDPLVAEWWPDPDYQLALLTEDLDNPAMQQLIALHGETPIGYAQCYPAHHWPAPHFHGLPPDTIAIDVFGAPEGRGHGGAWLRALGDLLLRETSLLVIDPSPENLRAIRAYEKAGFAGDTVRLDSEGQSVRIMTRLR</sequence>
<keyword evidence="4" id="KW-1185">Reference proteome</keyword>
<evidence type="ECO:0000313" key="3">
    <source>
        <dbReference type="EMBL" id="RMC34278.1"/>
    </source>
</evidence>
<reference evidence="3 4" key="1">
    <citation type="submission" date="2018-07" db="EMBL/GenBank/DDBJ databases">
        <authorList>
            <person name="Zhang Y."/>
            <person name="Wang L."/>
            <person name="Ma S."/>
        </authorList>
    </citation>
    <scope>NUCLEOTIDE SEQUENCE [LARGE SCALE GENOMIC DNA]</scope>
    <source>
        <strain evidence="3 4">4-2</strain>
    </source>
</reference>